<keyword evidence="2" id="KW-0812">Transmembrane</keyword>
<dbReference type="Proteomes" id="UP000299102">
    <property type="component" value="Unassembled WGS sequence"/>
</dbReference>
<comment type="caution">
    <text evidence="3">The sequence shown here is derived from an EMBL/GenBank/DDBJ whole genome shotgun (WGS) entry which is preliminary data.</text>
</comment>
<organism evidence="3 4">
    <name type="scientific">Eumeta variegata</name>
    <name type="common">Bagworm moth</name>
    <name type="synonym">Eumeta japonica</name>
    <dbReference type="NCBI Taxonomy" id="151549"/>
    <lineage>
        <taxon>Eukaryota</taxon>
        <taxon>Metazoa</taxon>
        <taxon>Ecdysozoa</taxon>
        <taxon>Arthropoda</taxon>
        <taxon>Hexapoda</taxon>
        <taxon>Insecta</taxon>
        <taxon>Pterygota</taxon>
        <taxon>Neoptera</taxon>
        <taxon>Endopterygota</taxon>
        <taxon>Lepidoptera</taxon>
        <taxon>Glossata</taxon>
        <taxon>Ditrysia</taxon>
        <taxon>Tineoidea</taxon>
        <taxon>Psychidae</taxon>
        <taxon>Oiketicinae</taxon>
        <taxon>Eumeta</taxon>
    </lineage>
</organism>
<dbReference type="EMBL" id="BGZK01000437">
    <property type="protein sequence ID" value="GBP43525.1"/>
    <property type="molecule type" value="Genomic_DNA"/>
</dbReference>
<proteinExistence type="predicted"/>
<reference evidence="3 4" key="1">
    <citation type="journal article" date="2019" name="Commun. Biol.">
        <title>The bagworm genome reveals a unique fibroin gene that provides high tensile strength.</title>
        <authorList>
            <person name="Kono N."/>
            <person name="Nakamura H."/>
            <person name="Ohtoshi R."/>
            <person name="Tomita M."/>
            <person name="Numata K."/>
            <person name="Arakawa K."/>
        </authorList>
    </citation>
    <scope>NUCLEOTIDE SEQUENCE [LARGE SCALE GENOMIC DNA]</scope>
</reference>
<keyword evidence="4" id="KW-1185">Reference proteome</keyword>
<accession>A0A4C1W0D6</accession>
<feature type="transmembrane region" description="Helical" evidence="2">
    <location>
        <begin position="6"/>
        <end position="27"/>
    </location>
</feature>
<name>A0A4C1W0D6_EUMVA</name>
<gene>
    <name evidence="3" type="ORF">EVAR_30482_1</name>
</gene>
<sequence>MHDSGPLNGVVLVVLTLFAPAHLSNFLRMCLVGMKRDISLESIFNHLDRDSQWRGTLEGQRSKGVGEPSESRNPRTHITPKEVTIALPVSWVGMGYLMERIDGKGVGHRN</sequence>
<keyword evidence="2" id="KW-0472">Membrane</keyword>
<dbReference type="AlphaFoldDB" id="A0A4C1W0D6"/>
<evidence type="ECO:0000313" key="4">
    <source>
        <dbReference type="Proteomes" id="UP000299102"/>
    </source>
</evidence>
<feature type="region of interest" description="Disordered" evidence="1">
    <location>
        <begin position="55"/>
        <end position="77"/>
    </location>
</feature>
<protein>
    <submittedName>
        <fullName evidence="3">Uncharacterized protein</fullName>
    </submittedName>
</protein>
<evidence type="ECO:0000256" key="2">
    <source>
        <dbReference type="SAM" id="Phobius"/>
    </source>
</evidence>
<evidence type="ECO:0000313" key="3">
    <source>
        <dbReference type="EMBL" id="GBP43525.1"/>
    </source>
</evidence>
<keyword evidence="2" id="KW-1133">Transmembrane helix</keyword>
<evidence type="ECO:0000256" key="1">
    <source>
        <dbReference type="SAM" id="MobiDB-lite"/>
    </source>
</evidence>